<evidence type="ECO:0000313" key="1">
    <source>
        <dbReference type="EMBL" id="OWW19692.1"/>
    </source>
</evidence>
<dbReference type="EMBL" id="LSTO01000001">
    <property type="protein sequence ID" value="OWW19692.1"/>
    <property type="molecule type" value="Genomic_DNA"/>
</dbReference>
<keyword evidence="2" id="KW-1185">Reference proteome</keyword>
<organism evidence="1 2">
    <name type="scientific">Noviherbaspirillum denitrificans</name>
    <dbReference type="NCBI Taxonomy" id="1968433"/>
    <lineage>
        <taxon>Bacteria</taxon>
        <taxon>Pseudomonadati</taxon>
        <taxon>Pseudomonadota</taxon>
        <taxon>Betaproteobacteria</taxon>
        <taxon>Burkholderiales</taxon>
        <taxon>Oxalobacteraceae</taxon>
        <taxon>Noviherbaspirillum</taxon>
    </lineage>
</organism>
<dbReference type="Pfam" id="PF11964">
    <property type="entry name" value="SpoIIAA-like"/>
    <property type="match status" value="1"/>
</dbReference>
<dbReference type="InterPro" id="IPR021866">
    <property type="entry name" value="SpoIIAA-like"/>
</dbReference>
<sequence>MLELYSDTSLDLFLDPDSRILHACWKGYQSMNTGTQGCAHIMDMMVAHGAYRILNDNTDVRGLWMGAAEWAAREWFPRLKEAGMERFAWIYSPAKFSQISADTAMVLLDPDELGVKVFHERETALAWLNKQD</sequence>
<protein>
    <recommendedName>
        <fullName evidence="3">STAS/SEC14 domain-containing protein</fullName>
    </recommendedName>
</protein>
<name>A0A254TEE2_9BURK</name>
<dbReference type="RefSeq" id="WP_088706598.1">
    <property type="nucleotide sequence ID" value="NZ_LSTO01000001.1"/>
</dbReference>
<proteinExistence type="predicted"/>
<reference evidence="1 2" key="1">
    <citation type="submission" date="2016-02" db="EMBL/GenBank/DDBJ databases">
        <authorList>
            <person name="Wen L."/>
            <person name="He K."/>
            <person name="Yang H."/>
        </authorList>
    </citation>
    <scope>NUCLEOTIDE SEQUENCE [LARGE SCALE GENOMIC DNA]</scope>
    <source>
        <strain evidence="1 2">TSA40</strain>
    </source>
</reference>
<accession>A0A254TEE2</accession>
<evidence type="ECO:0000313" key="2">
    <source>
        <dbReference type="Proteomes" id="UP000197535"/>
    </source>
</evidence>
<gene>
    <name evidence="1" type="ORF">AYR66_09455</name>
</gene>
<dbReference type="Proteomes" id="UP000197535">
    <property type="component" value="Unassembled WGS sequence"/>
</dbReference>
<evidence type="ECO:0008006" key="3">
    <source>
        <dbReference type="Google" id="ProtNLM"/>
    </source>
</evidence>
<dbReference type="OrthoDB" id="893408at2"/>
<comment type="caution">
    <text evidence="1">The sequence shown here is derived from an EMBL/GenBank/DDBJ whole genome shotgun (WGS) entry which is preliminary data.</text>
</comment>
<dbReference type="AlphaFoldDB" id="A0A254TEE2"/>